<dbReference type="WBParaSite" id="SMUV_0000758201-mRNA-1">
    <property type="protein sequence ID" value="SMUV_0000758201-mRNA-1"/>
    <property type="gene ID" value="SMUV_0000758201"/>
</dbReference>
<feature type="signal peptide" evidence="1">
    <location>
        <begin position="1"/>
        <end position="19"/>
    </location>
</feature>
<protein>
    <submittedName>
        <fullName evidence="3">Venom protein</fullName>
    </submittedName>
</protein>
<dbReference type="AlphaFoldDB" id="A0A0N5AS32"/>
<feature type="chain" id="PRO_5005893470" evidence="1">
    <location>
        <begin position="20"/>
        <end position="271"/>
    </location>
</feature>
<dbReference type="Proteomes" id="UP000046393">
    <property type="component" value="Unplaced"/>
</dbReference>
<accession>A0A0N5AS32</accession>
<evidence type="ECO:0000313" key="3">
    <source>
        <dbReference type="WBParaSite" id="SMUV_0000758201-mRNA-1"/>
    </source>
</evidence>
<evidence type="ECO:0000313" key="2">
    <source>
        <dbReference type="Proteomes" id="UP000046393"/>
    </source>
</evidence>
<organism evidence="2 3">
    <name type="scientific">Syphacia muris</name>
    <dbReference type="NCBI Taxonomy" id="451379"/>
    <lineage>
        <taxon>Eukaryota</taxon>
        <taxon>Metazoa</taxon>
        <taxon>Ecdysozoa</taxon>
        <taxon>Nematoda</taxon>
        <taxon>Chromadorea</taxon>
        <taxon>Rhabditida</taxon>
        <taxon>Spirurina</taxon>
        <taxon>Oxyuridomorpha</taxon>
        <taxon>Oxyuroidea</taxon>
        <taxon>Oxyuridae</taxon>
        <taxon>Syphacia</taxon>
    </lineage>
</organism>
<keyword evidence="2" id="KW-1185">Reference proteome</keyword>
<reference evidence="3" key="1">
    <citation type="submission" date="2017-02" db="UniProtKB">
        <authorList>
            <consortium name="WormBaseParasite"/>
        </authorList>
    </citation>
    <scope>IDENTIFICATION</scope>
</reference>
<proteinExistence type="predicted"/>
<sequence>MIIPIAVTFLILFGYNADAQKKTCELLLECLEEFQAKHQECLLSRPNRTTTLCLNETLQKELEDLTKQKADSIQLCLKNNMEDAVEMDKSRRRFKRCENVIQNRIRGSDPVAYDTKEGDVNNNGKKGRNMRNSCFQDVRRIKNECSQLARCYSILLRRSKKLTNFFCYDSSGVVFSLIDLKQKKLRAVEILCKAKHLIDALRTNQISDDIPHFQCYDTNEIDQEIDRKRRQMRKALFRCRREKRKGRKGRKLHQLGRKNARVPETAGFHLL</sequence>
<evidence type="ECO:0000256" key="1">
    <source>
        <dbReference type="SAM" id="SignalP"/>
    </source>
</evidence>
<keyword evidence="1" id="KW-0732">Signal</keyword>
<name>A0A0N5AS32_9BILA</name>